<dbReference type="GO" id="GO:0005840">
    <property type="term" value="C:ribosome"/>
    <property type="evidence" value="ECO:0007669"/>
    <property type="project" value="UniProtKB-KW"/>
</dbReference>
<keyword evidence="7" id="KW-0689">Ribosomal protein</keyword>
<keyword evidence="7" id="KW-0687">Ribonucleoprotein</keyword>
<reference evidence="7" key="1">
    <citation type="submission" date="2023-07" db="EMBL/GenBank/DDBJ databases">
        <title>Gilvimarinus algae sp. nov., isolated from the surface of Kelp.</title>
        <authorList>
            <person name="Sun Y.Y."/>
            <person name="Gong Y."/>
            <person name="Du Z.J."/>
        </authorList>
    </citation>
    <scope>NUCLEOTIDE SEQUENCE</scope>
    <source>
        <strain evidence="7">SDUM040014</strain>
    </source>
</reference>
<gene>
    <name evidence="5 7" type="primary">rimI</name>
    <name evidence="7" type="ORF">QWI16_11350</name>
</gene>
<dbReference type="InterPro" id="IPR050680">
    <property type="entry name" value="YpeA/RimI_acetyltransf"/>
</dbReference>
<dbReference type="EC" id="2.3.1.266" evidence="5"/>
<comment type="caution">
    <text evidence="7">The sequence shown here is derived from an EMBL/GenBank/DDBJ whole genome shotgun (WGS) entry which is preliminary data.</text>
</comment>
<comment type="subcellular location">
    <subcellularLocation>
        <location evidence="5">Cytoplasm</location>
    </subcellularLocation>
</comment>
<dbReference type="InterPro" id="IPR043690">
    <property type="entry name" value="RimI"/>
</dbReference>
<evidence type="ECO:0000256" key="5">
    <source>
        <dbReference type="HAMAP-Rule" id="MF_02210"/>
    </source>
</evidence>
<dbReference type="SUPFAM" id="SSF55729">
    <property type="entry name" value="Acyl-CoA N-acyltransferases (Nat)"/>
    <property type="match status" value="1"/>
</dbReference>
<accession>A0ABT8THA8</accession>
<keyword evidence="2 5" id="KW-0963">Cytoplasm</keyword>
<keyword evidence="3 5" id="KW-0808">Transferase</keyword>
<protein>
    <recommendedName>
        <fullName evidence="5">[Ribosomal protein bS18]-alanine N-acetyltransferase</fullName>
        <ecNumber evidence="5">2.3.1.266</ecNumber>
    </recommendedName>
</protein>
<feature type="domain" description="N-acetyltransferase" evidence="6">
    <location>
        <begin position="21"/>
        <end position="165"/>
    </location>
</feature>
<dbReference type="CDD" id="cd04301">
    <property type="entry name" value="NAT_SF"/>
    <property type="match status" value="1"/>
</dbReference>
<dbReference type="EMBL" id="JAULRT010000059">
    <property type="protein sequence ID" value="MDO3382763.1"/>
    <property type="molecule type" value="Genomic_DNA"/>
</dbReference>
<evidence type="ECO:0000313" key="7">
    <source>
        <dbReference type="EMBL" id="MDO3382763.1"/>
    </source>
</evidence>
<comment type="similarity">
    <text evidence="1 5">Belongs to the acetyltransferase family. RimI subfamily.</text>
</comment>
<dbReference type="NCBIfam" id="TIGR01575">
    <property type="entry name" value="rimI"/>
    <property type="match status" value="1"/>
</dbReference>
<evidence type="ECO:0000256" key="4">
    <source>
        <dbReference type="ARBA" id="ARBA00023315"/>
    </source>
</evidence>
<feature type="active site" description="Proton donor" evidence="5">
    <location>
        <position position="133"/>
    </location>
</feature>
<feature type="binding site" evidence="5">
    <location>
        <position position="126"/>
    </location>
    <ligand>
        <name>acetyl-CoA</name>
        <dbReference type="ChEBI" id="CHEBI:57288"/>
    </ligand>
</feature>
<evidence type="ECO:0000313" key="8">
    <source>
        <dbReference type="Proteomes" id="UP001168380"/>
    </source>
</evidence>
<dbReference type="Pfam" id="PF00583">
    <property type="entry name" value="Acetyltransf_1"/>
    <property type="match status" value="1"/>
</dbReference>
<dbReference type="InterPro" id="IPR006464">
    <property type="entry name" value="AcTrfase_RimI/Ard1"/>
</dbReference>
<dbReference type="HAMAP" id="MF_02210">
    <property type="entry name" value="RimI"/>
    <property type="match status" value="1"/>
</dbReference>
<dbReference type="PANTHER" id="PTHR43420:SF44">
    <property type="entry name" value="ACETYLTRANSFERASE YPEA"/>
    <property type="match status" value="1"/>
</dbReference>
<evidence type="ECO:0000256" key="2">
    <source>
        <dbReference type="ARBA" id="ARBA00022490"/>
    </source>
</evidence>
<proteinExistence type="inferred from homology"/>
<keyword evidence="8" id="KW-1185">Reference proteome</keyword>
<organism evidence="7 8">
    <name type="scientific">Gilvimarinus algae</name>
    <dbReference type="NCBI Taxonomy" id="3058037"/>
    <lineage>
        <taxon>Bacteria</taxon>
        <taxon>Pseudomonadati</taxon>
        <taxon>Pseudomonadota</taxon>
        <taxon>Gammaproteobacteria</taxon>
        <taxon>Cellvibrionales</taxon>
        <taxon>Cellvibrionaceae</taxon>
        <taxon>Gilvimarinus</taxon>
    </lineage>
</organism>
<dbReference type="InterPro" id="IPR000182">
    <property type="entry name" value="GNAT_dom"/>
</dbReference>
<dbReference type="InterPro" id="IPR016181">
    <property type="entry name" value="Acyl_CoA_acyltransferase"/>
</dbReference>
<dbReference type="PROSITE" id="PS51186">
    <property type="entry name" value="GNAT"/>
    <property type="match status" value="1"/>
</dbReference>
<evidence type="ECO:0000256" key="3">
    <source>
        <dbReference type="ARBA" id="ARBA00022679"/>
    </source>
</evidence>
<comment type="caution">
    <text evidence="5">Lacks conserved residue(s) required for the propagation of feature annotation.</text>
</comment>
<dbReference type="RefSeq" id="WP_302713242.1">
    <property type="nucleotide sequence ID" value="NZ_JAULRT010000059.1"/>
</dbReference>
<feature type="active site" description="Proton acceptor" evidence="5">
    <location>
        <position position="121"/>
    </location>
</feature>
<evidence type="ECO:0000259" key="6">
    <source>
        <dbReference type="PROSITE" id="PS51186"/>
    </source>
</evidence>
<dbReference type="Proteomes" id="UP001168380">
    <property type="component" value="Unassembled WGS sequence"/>
</dbReference>
<dbReference type="GO" id="GO:0008999">
    <property type="term" value="F:protein-N-terminal-alanine acetyltransferase activity"/>
    <property type="evidence" value="ECO:0007669"/>
    <property type="project" value="UniProtKB-EC"/>
</dbReference>
<feature type="binding site" evidence="5">
    <location>
        <begin position="88"/>
        <end position="90"/>
    </location>
    <ligand>
        <name>acetyl-CoA</name>
        <dbReference type="ChEBI" id="CHEBI:57288"/>
    </ligand>
</feature>
<keyword evidence="4 5" id="KW-0012">Acyltransferase</keyword>
<dbReference type="Gene3D" id="3.40.630.30">
    <property type="match status" value="1"/>
</dbReference>
<dbReference type="PANTHER" id="PTHR43420">
    <property type="entry name" value="ACETYLTRANSFERASE"/>
    <property type="match status" value="1"/>
</dbReference>
<sequence length="167" mass="18344">MAFKPLRIEDLSGYLQSTGPYELVPLEAELVDSVWGIERSVQSHPWSRALFEDCIGSRQSCLVVKHGDDIAGYLIVCAAAGNAELLNIAISPAFQRRGIARSALEHLITKLTGIADTLYLEVRESNTRAIALYDHIGFVEVGLRTGYYPANGGREDAVIMAYTLETE</sequence>
<comment type="function">
    <text evidence="5">Acetylates the N-terminal alanine of ribosomal protein bS18.</text>
</comment>
<evidence type="ECO:0000256" key="1">
    <source>
        <dbReference type="ARBA" id="ARBA00005395"/>
    </source>
</evidence>
<comment type="catalytic activity">
    <reaction evidence="5">
        <text>N-terminal L-alanyl-[ribosomal protein bS18] + acetyl-CoA = N-terminal N(alpha)-acetyl-L-alanyl-[ribosomal protein bS18] + CoA + H(+)</text>
        <dbReference type="Rhea" id="RHEA:43756"/>
        <dbReference type="Rhea" id="RHEA-COMP:10676"/>
        <dbReference type="Rhea" id="RHEA-COMP:10677"/>
        <dbReference type="ChEBI" id="CHEBI:15378"/>
        <dbReference type="ChEBI" id="CHEBI:57287"/>
        <dbReference type="ChEBI" id="CHEBI:57288"/>
        <dbReference type="ChEBI" id="CHEBI:64718"/>
        <dbReference type="ChEBI" id="CHEBI:83683"/>
        <dbReference type="EC" id="2.3.1.266"/>
    </reaction>
</comment>
<name>A0ABT8THA8_9GAMM</name>